<dbReference type="Gene3D" id="3.40.50.300">
    <property type="entry name" value="P-loop containing nucleotide triphosphate hydrolases"/>
    <property type="match status" value="2"/>
</dbReference>
<feature type="domain" description="Helicase ATP-binding" evidence="9">
    <location>
        <begin position="490"/>
        <end position="652"/>
    </location>
</feature>
<dbReference type="Pfam" id="PF02559">
    <property type="entry name" value="CarD_TRCF_RID"/>
    <property type="match status" value="1"/>
</dbReference>
<dbReference type="InterPro" id="IPR014001">
    <property type="entry name" value="Helicase_ATP-bd"/>
</dbReference>
<keyword evidence="2" id="KW-0227">DNA damage</keyword>
<dbReference type="SMART" id="SM00490">
    <property type="entry name" value="HELICc"/>
    <property type="match status" value="1"/>
</dbReference>
<accession>A0A7S0I729</accession>
<evidence type="ECO:0000256" key="2">
    <source>
        <dbReference type="ARBA" id="ARBA00022763"/>
    </source>
</evidence>
<reference evidence="11" key="1">
    <citation type="submission" date="2021-01" db="EMBL/GenBank/DDBJ databases">
        <authorList>
            <person name="Corre E."/>
            <person name="Pelletier E."/>
            <person name="Niang G."/>
            <person name="Scheremetjew M."/>
            <person name="Finn R."/>
            <person name="Kale V."/>
            <person name="Holt S."/>
            <person name="Cochrane G."/>
            <person name="Meng A."/>
            <person name="Brown T."/>
            <person name="Cohen L."/>
        </authorList>
    </citation>
    <scope>NUCLEOTIDE SEQUENCE</scope>
    <source>
        <strain evidence="11">CCMP1723</strain>
    </source>
</reference>
<keyword evidence="1" id="KW-0547">Nucleotide-binding</keyword>
<dbReference type="PROSITE" id="PS51194">
    <property type="entry name" value="HELICASE_CTER"/>
    <property type="match status" value="1"/>
</dbReference>
<dbReference type="AlphaFoldDB" id="A0A7S0I729"/>
<evidence type="ECO:0008006" key="12">
    <source>
        <dbReference type="Google" id="ProtNLM"/>
    </source>
</evidence>
<evidence type="ECO:0000259" key="9">
    <source>
        <dbReference type="PROSITE" id="PS51192"/>
    </source>
</evidence>
<evidence type="ECO:0000256" key="5">
    <source>
        <dbReference type="ARBA" id="ARBA00022840"/>
    </source>
</evidence>
<gene>
    <name evidence="11" type="ORF">MCOM1403_LOCUS347</name>
</gene>
<sequence length="1029" mass="114611">MSTFRSLEISWSLRLPRNMIVHARSPLNGVRQTFGPARAHEVTGSYQGGDIDKSTSNLPAINRRAGSQKTSSSFKVPSDIQQIAIEGSKDPISHEDFVPIHGPKKRAVRRLKVREKVKEAATSRDEKSGLVPGRGQLELEALDKFKAMASEICSTVDENVNASVATPKIPPTTTVSKRQDKRDSVQNFPPPVKQEGATDMVEIAVTSHDERQVKSSAERNALNPNDSVAHGQETPGQRVRRLFQEKRARGLARVRGRFTDQKSIDVVTPFSHISSALLENSTGSSSATSFVDDPTITGKTLSGRVPKLAEGENGFREKMTGLADNNSIDPFKLIPGEYVVHRKFGIGRFLGVRTISADEPTNGAGSSVESSRIGYLFIEYADGTAKIRPDKARCQLYRFASPGAIKTGVKPPKLSRIQDRKGWIQREKNTEKHIRQLVMNQMLIHLERLKCMRQPYKLPSKEMYQQFDESFAYRLTPDQTSAINECYEDLTRRDTPMDRIVVGDVGFGKTEVAMRAVFLVYSGGGQTFVLAPTTVLAKQHAATMAARLRPFGARVELLTRNVNDAERKAIMNRWKAGHTHVIVGTHGLLNLPFQMYGPLRMLVIDEEQRFGVKHKDQISALKSSVDVLTLSATPIPRTLHMAIAGFRDASLVTTPPPERRPIHTILQVYDPHILREAVKFELDRGGQVFYVVPRIQMMGATRSRLNELFPKLNILEVHGQMKGEHLDNAMDAFASGEADILLCTTIVESGLDIPNVNTIVIEEVQQFGLASLYQLRGRVGRAGRQAYAYMFHAEFGEIRQEAQERLLALEECCGLGEGFKLAERDMTIRGVGTIFGDKQSGEVDSIGADLYLELLYRQLEKIEKLRLNPIPSHKVRTPNFPDIPELSVNYLVTPEARKVAGKMLTRARNSIEIDRLTESLETCFGEADTKSMRAINFHRMRTLAGELGVFKIEFYVDSGLIEFAMNASLEVKEMLVDNLDDVYKRDLSVTSTGLEVLALANVGPEVSMTQAVNALRRISDALPSFIKFM</sequence>
<evidence type="ECO:0000256" key="7">
    <source>
        <dbReference type="ARBA" id="ARBA00023204"/>
    </source>
</evidence>
<dbReference type="InterPro" id="IPR037235">
    <property type="entry name" value="TRCF-like_C_D7"/>
</dbReference>
<evidence type="ECO:0000256" key="1">
    <source>
        <dbReference type="ARBA" id="ARBA00022741"/>
    </source>
</evidence>
<dbReference type="InterPro" id="IPR027417">
    <property type="entry name" value="P-loop_NTPase"/>
</dbReference>
<dbReference type="EMBL" id="HBEQ01000436">
    <property type="protein sequence ID" value="CAD8512922.1"/>
    <property type="molecule type" value="Transcribed_RNA"/>
</dbReference>
<dbReference type="GO" id="GO:0003677">
    <property type="term" value="F:DNA binding"/>
    <property type="evidence" value="ECO:0007669"/>
    <property type="project" value="UniProtKB-KW"/>
</dbReference>
<dbReference type="SUPFAM" id="SSF143517">
    <property type="entry name" value="TRCF domain-like"/>
    <property type="match status" value="1"/>
</dbReference>
<evidence type="ECO:0000259" key="10">
    <source>
        <dbReference type="PROSITE" id="PS51194"/>
    </source>
</evidence>
<dbReference type="Pfam" id="PF00271">
    <property type="entry name" value="Helicase_C"/>
    <property type="match status" value="1"/>
</dbReference>
<keyword evidence="5" id="KW-0067">ATP-binding</keyword>
<feature type="region of interest" description="Disordered" evidence="8">
    <location>
        <begin position="164"/>
        <end position="197"/>
    </location>
</feature>
<dbReference type="SMART" id="SM00487">
    <property type="entry name" value="DEXDc"/>
    <property type="match status" value="1"/>
</dbReference>
<evidence type="ECO:0000256" key="6">
    <source>
        <dbReference type="ARBA" id="ARBA00023125"/>
    </source>
</evidence>
<evidence type="ECO:0000256" key="3">
    <source>
        <dbReference type="ARBA" id="ARBA00022801"/>
    </source>
</evidence>
<keyword evidence="6" id="KW-0238">DNA-binding</keyword>
<dbReference type="PANTHER" id="PTHR47964">
    <property type="entry name" value="ATP-DEPENDENT DNA HELICASE HOMOLOG RECG, CHLOROPLASTIC"/>
    <property type="match status" value="1"/>
</dbReference>
<organism evidence="11">
    <name type="scientific">Micromonas pusilla</name>
    <name type="common">Picoplanktonic green alga</name>
    <name type="synonym">Chromulina pusilla</name>
    <dbReference type="NCBI Taxonomy" id="38833"/>
    <lineage>
        <taxon>Eukaryota</taxon>
        <taxon>Viridiplantae</taxon>
        <taxon>Chlorophyta</taxon>
        <taxon>Mamiellophyceae</taxon>
        <taxon>Mamiellales</taxon>
        <taxon>Mamiellaceae</taxon>
        <taxon>Micromonas</taxon>
    </lineage>
</organism>
<dbReference type="GO" id="GO:0006281">
    <property type="term" value="P:DNA repair"/>
    <property type="evidence" value="ECO:0007669"/>
    <property type="project" value="UniProtKB-KW"/>
</dbReference>
<dbReference type="SUPFAM" id="SSF52540">
    <property type="entry name" value="P-loop containing nucleoside triphosphate hydrolases"/>
    <property type="match status" value="1"/>
</dbReference>
<dbReference type="SUPFAM" id="SSF141259">
    <property type="entry name" value="CarD-like"/>
    <property type="match status" value="1"/>
</dbReference>
<dbReference type="SMART" id="SM01058">
    <property type="entry name" value="CarD_TRCF"/>
    <property type="match status" value="1"/>
</dbReference>
<feature type="region of interest" description="Disordered" evidence="8">
    <location>
        <begin position="209"/>
        <end position="237"/>
    </location>
</feature>
<proteinExistence type="predicted"/>
<dbReference type="InterPro" id="IPR001650">
    <property type="entry name" value="Helicase_C-like"/>
</dbReference>
<keyword evidence="7" id="KW-0234">DNA repair</keyword>
<keyword evidence="4" id="KW-0347">Helicase</keyword>
<dbReference type="InterPro" id="IPR036101">
    <property type="entry name" value="CarD-like/TRCF_RID_sf"/>
</dbReference>
<dbReference type="GO" id="GO:0003678">
    <property type="term" value="F:DNA helicase activity"/>
    <property type="evidence" value="ECO:0007669"/>
    <property type="project" value="TreeGrafter"/>
</dbReference>
<dbReference type="PROSITE" id="PS51192">
    <property type="entry name" value="HELICASE_ATP_BIND_1"/>
    <property type="match status" value="1"/>
</dbReference>
<keyword evidence="3" id="KW-0378">Hydrolase</keyword>
<evidence type="ECO:0000256" key="4">
    <source>
        <dbReference type="ARBA" id="ARBA00022806"/>
    </source>
</evidence>
<dbReference type="InterPro" id="IPR047112">
    <property type="entry name" value="RecG/Mfd"/>
</dbReference>
<dbReference type="PANTHER" id="PTHR47964:SF1">
    <property type="entry name" value="ATP-DEPENDENT DNA HELICASE HOMOLOG RECG, CHLOROPLASTIC"/>
    <property type="match status" value="1"/>
</dbReference>
<evidence type="ECO:0000313" key="11">
    <source>
        <dbReference type="EMBL" id="CAD8512922.1"/>
    </source>
</evidence>
<evidence type="ECO:0000256" key="8">
    <source>
        <dbReference type="SAM" id="MobiDB-lite"/>
    </source>
</evidence>
<dbReference type="InterPro" id="IPR011545">
    <property type="entry name" value="DEAD/DEAH_box_helicase_dom"/>
</dbReference>
<dbReference type="Pfam" id="PF00270">
    <property type="entry name" value="DEAD"/>
    <property type="match status" value="1"/>
</dbReference>
<dbReference type="GO" id="GO:0005524">
    <property type="term" value="F:ATP binding"/>
    <property type="evidence" value="ECO:0007669"/>
    <property type="project" value="UniProtKB-KW"/>
</dbReference>
<feature type="domain" description="Helicase C-terminal" evidence="10">
    <location>
        <begin position="673"/>
        <end position="827"/>
    </location>
</feature>
<dbReference type="InterPro" id="IPR003711">
    <property type="entry name" value="CarD-like/TRCF_RID"/>
</dbReference>
<protein>
    <recommendedName>
        <fullName evidence="12">Transcription-repair coupling factor</fullName>
    </recommendedName>
</protein>
<dbReference type="Gene3D" id="2.40.10.170">
    <property type="match status" value="1"/>
</dbReference>
<dbReference type="GO" id="GO:0016787">
    <property type="term" value="F:hydrolase activity"/>
    <property type="evidence" value="ECO:0007669"/>
    <property type="project" value="UniProtKB-KW"/>
</dbReference>
<name>A0A7S0I729_MICPS</name>